<dbReference type="InterPro" id="IPR029058">
    <property type="entry name" value="AB_hydrolase_fold"/>
</dbReference>
<dbReference type="RefSeq" id="WP_173224019.1">
    <property type="nucleotide sequence ID" value="NZ_CP048104.1"/>
</dbReference>
<accession>A0A7D3Y398</accession>
<protein>
    <submittedName>
        <fullName evidence="1">Uncharacterized protein</fullName>
    </submittedName>
</protein>
<evidence type="ECO:0000313" key="2">
    <source>
        <dbReference type="Proteomes" id="UP000503088"/>
    </source>
</evidence>
<gene>
    <name evidence="1" type="ORF">GXN76_13635</name>
</gene>
<name>A0A7D3Y398_9BACL</name>
<organism evidence="1 2">
    <name type="scientific">Kroppenstedtia pulmonis</name>
    <dbReference type="NCBI Taxonomy" id="1380685"/>
    <lineage>
        <taxon>Bacteria</taxon>
        <taxon>Bacillati</taxon>
        <taxon>Bacillota</taxon>
        <taxon>Bacilli</taxon>
        <taxon>Bacillales</taxon>
        <taxon>Thermoactinomycetaceae</taxon>
        <taxon>Kroppenstedtia</taxon>
    </lineage>
</organism>
<evidence type="ECO:0000313" key="1">
    <source>
        <dbReference type="EMBL" id="QKG85403.1"/>
    </source>
</evidence>
<dbReference type="KEGG" id="kpul:GXN76_13635"/>
<sequence>MNRLLAYGEEACQKDEVYEATKNMHCFETWYKEWHKLAQKAALENRFLHSMYYYRMAEFMLKDSDPHRNRFTL</sequence>
<dbReference type="Gene3D" id="3.40.50.1820">
    <property type="entry name" value="alpha/beta hydrolase"/>
    <property type="match status" value="1"/>
</dbReference>
<keyword evidence="2" id="KW-1185">Reference proteome</keyword>
<proteinExistence type="predicted"/>
<dbReference type="AlphaFoldDB" id="A0A7D3Y398"/>
<dbReference type="EMBL" id="CP048104">
    <property type="protein sequence ID" value="QKG85403.1"/>
    <property type="molecule type" value="Genomic_DNA"/>
</dbReference>
<reference evidence="1 2" key="1">
    <citation type="submission" date="2020-01" db="EMBL/GenBank/DDBJ databases">
        <authorList>
            <person name="Gulvik C.A."/>
            <person name="Batra D.G."/>
        </authorList>
    </citation>
    <scope>NUCLEOTIDE SEQUENCE [LARGE SCALE GENOMIC DNA]</scope>
    <source>
        <strain evidence="1 2">W9323</strain>
    </source>
</reference>
<dbReference type="Proteomes" id="UP000503088">
    <property type="component" value="Chromosome"/>
</dbReference>